<dbReference type="KEGG" id="acry:AC20117_15765"/>
<feature type="transmembrane region" description="Helical" evidence="1">
    <location>
        <begin position="59"/>
        <end position="84"/>
    </location>
</feature>
<protein>
    <recommendedName>
        <fullName evidence="4">DUF4383 domain-containing protein</fullName>
    </recommendedName>
</protein>
<evidence type="ECO:0000313" key="2">
    <source>
        <dbReference type="EMBL" id="SDQ25743.1"/>
    </source>
</evidence>
<keyword evidence="1" id="KW-0472">Membrane</keyword>
<feature type="transmembrane region" description="Helical" evidence="1">
    <location>
        <begin position="130"/>
        <end position="147"/>
    </location>
</feature>
<gene>
    <name evidence="2" type="ORF">SAMN04489742_0301</name>
</gene>
<keyword evidence="1" id="KW-0812">Transmembrane</keyword>
<dbReference type="Pfam" id="PF14325">
    <property type="entry name" value="DUF4383"/>
    <property type="match status" value="1"/>
</dbReference>
<organism evidence="2 3">
    <name type="scientific">Crystallibacter crystallopoietes</name>
    <dbReference type="NCBI Taxonomy" id="37928"/>
    <lineage>
        <taxon>Bacteria</taxon>
        <taxon>Bacillati</taxon>
        <taxon>Actinomycetota</taxon>
        <taxon>Actinomycetes</taxon>
        <taxon>Micrococcales</taxon>
        <taxon>Micrococcaceae</taxon>
        <taxon>Crystallibacter</taxon>
    </lineage>
</organism>
<sequence>MVNINKPRPDERRAQATPVQKTARVVAIVLGLLGILGFIPGITAEYGQLEVTGIGTDALLFGLLPVTITHNVLMLLFAAGIFAAAQRSAGATKATLIGLGLFNVACAAYGLINVRYGSTLWVPAGEVDNWFHLVLGAVLFGLGLIRGPKNLDRERR</sequence>
<dbReference type="OrthoDB" id="9907369at2"/>
<evidence type="ECO:0000256" key="1">
    <source>
        <dbReference type="SAM" id="Phobius"/>
    </source>
</evidence>
<accession>A0A1H0ZEC4</accession>
<dbReference type="Proteomes" id="UP000181917">
    <property type="component" value="Unassembled WGS sequence"/>
</dbReference>
<dbReference type="RefSeq" id="WP_074702798.1">
    <property type="nucleotide sequence ID" value="NZ_CP018863.1"/>
</dbReference>
<keyword evidence="3" id="KW-1185">Reference proteome</keyword>
<evidence type="ECO:0000313" key="3">
    <source>
        <dbReference type="Proteomes" id="UP000181917"/>
    </source>
</evidence>
<reference evidence="2 3" key="1">
    <citation type="submission" date="2016-10" db="EMBL/GenBank/DDBJ databases">
        <authorList>
            <person name="de Groot N.N."/>
        </authorList>
    </citation>
    <scope>NUCLEOTIDE SEQUENCE [LARGE SCALE GENOMIC DNA]</scope>
    <source>
        <strain evidence="2 3">DSM 20117</strain>
    </source>
</reference>
<dbReference type="AlphaFoldDB" id="A0A1H0ZEC4"/>
<evidence type="ECO:0008006" key="4">
    <source>
        <dbReference type="Google" id="ProtNLM"/>
    </source>
</evidence>
<proteinExistence type="predicted"/>
<feature type="transmembrane region" description="Helical" evidence="1">
    <location>
        <begin position="96"/>
        <end position="118"/>
    </location>
</feature>
<dbReference type="EMBL" id="FNKH01000002">
    <property type="protein sequence ID" value="SDQ25743.1"/>
    <property type="molecule type" value="Genomic_DNA"/>
</dbReference>
<dbReference type="STRING" id="37928.SAMN04489742_0301"/>
<keyword evidence="1" id="KW-1133">Transmembrane helix</keyword>
<feature type="transmembrane region" description="Helical" evidence="1">
    <location>
        <begin position="21"/>
        <end position="39"/>
    </location>
</feature>
<name>A0A1H0ZEC4_9MICC</name>